<comment type="caution">
    <text evidence="2">The sequence shown here is derived from an EMBL/GenBank/DDBJ whole genome shotgun (WGS) entry which is preliminary data.</text>
</comment>
<protein>
    <submittedName>
        <fullName evidence="2">Uncharacterized protein</fullName>
    </submittedName>
</protein>
<dbReference type="RefSeq" id="WP_266338345.1">
    <property type="nucleotide sequence ID" value="NZ_JAPKNK010000003.1"/>
</dbReference>
<organism evidence="2 3">
    <name type="scientific">Kaistia nematophila</name>
    <dbReference type="NCBI Taxonomy" id="2994654"/>
    <lineage>
        <taxon>Bacteria</taxon>
        <taxon>Pseudomonadati</taxon>
        <taxon>Pseudomonadota</taxon>
        <taxon>Alphaproteobacteria</taxon>
        <taxon>Hyphomicrobiales</taxon>
        <taxon>Kaistiaceae</taxon>
        <taxon>Kaistia</taxon>
    </lineage>
</organism>
<accession>A0A9X3IKE1</accession>
<name>A0A9X3IKE1_9HYPH</name>
<dbReference type="EMBL" id="JAPKNK010000003">
    <property type="protein sequence ID" value="MCX5569373.1"/>
    <property type="molecule type" value="Genomic_DNA"/>
</dbReference>
<keyword evidence="1" id="KW-0732">Signal</keyword>
<evidence type="ECO:0000313" key="3">
    <source>
        <dbReference type="Proteomes" id="UP001144805"/>
    </source>
</evidence>
<reference evidence="2" key="1">
    <citation type="submission" date="2022-11" db="EMBL/GenBank/DDBJ databases">
        <title>Biodiversity and phylogenetic relationships of bacteria.</title>
        <authorList>
            <person name="Machado R.A.R."/>
            <person name="Bhat A."/>
            <person name="Loulou A."/>
            <person name="Kallel S."/>
        </authorList>
    </citation>
    <scope>NUCLEOTIDE SEQUENCE</scope>
    <source>
        <strain evidence="2">K-TC2</strain>
    </source>
</reference>
<gene>
    <name evidence="2" type="ORF">OSH07_09220</name>
</gene>
<feature type="chain" id="PRO_5040808483" evidence="1">
    <location>
        <begin position="25"/>
        <end position="127"/>
    </location>
</feature>
<keyword evidence="3" id="KW-1185">Reference proteome</keyword>
<feature type="signal peptide" evidence="1">
    <location>
        <begin position="1"/>
        <end position="24"/>
    </location>
</feature>
<proteinExistence type="predicted"/>
<dbReference type="Proteomes" id="UP001144805">
    <property type="component" value="Unassembled WGS sequence"/>
</dbReference>
<evidence type="ECO:0000313" key="2">
    <source>
        <dbReference type="EMBL" id="MCX5569373.1"/>
    </source>
</evidence>
<dbReference type="AlphaFoldDB" id="A0A9X3IKE1"/>
<sequence>MRNAFATACLAAGLALSAAGPAGAQTVVDGSATGLDPALVRSIQALVTRDFKAPAEAQFRGLHPSRARNGHGYCGEVAIGPTASYVPFHAILEPGGTSSLLLLSDHGGSVEDRDVATRLLTNFGCVE</sequence>
<evidence type="ECO:0000256" key="1">
    <source>
        <dbReference type="SAM" id="SignalP"/>
    </source>
</evidence>